<evidence type="ECO:0000313" key="3">
    <source>
        <dbReference type="Proteomes" id="UP001652504"/>
    </source>
</evidence>
<dbReference type="InterPro" id="IPR001155">
    <property type="entry name" value="OxRdtase_FMN_N"/>
</dbReference>
<dbReference type="PANTHER" id="PTHR22893:SF98">
    <property type="entry name" value="OXIDOREDUCTASE"/>
    <property type="match status" value="1"/>
</dbReference>
<organism evidence="2 3">
    <name type="scientific">Fluctibacter corallii</name>
    <dbReference type="NCBI Taxonomy" id="2984329"/>
    <lineage>
        <taxon>Bacteria</taxon>
        <taxon>Pseudomonadati</taxon>
        <taxon>Pseudomonadota</taxon>
        <taxon>Gammaproteobacteria</taxon>
        <taxon>Alteromonadales</taxon>
        <taxon>Alteromonadaceae</taxon>
        <taxon>Fluctibacter</taxon>
    </lineage>
</organism>
<dbReference type="CDD" id="cd02933">
    <property type="entry name" value="OYE_like_FMN"/>
    <property type="match status" value="1"/>
</dbReference>
<dbReference type="Pfam" id="PF00724">
    <property type="entry name" value="Oxidored_FMN"/>
    <property type="match status" value="1"/>
</dbReference>
<comment type="caution">
    <text evidence="2">The sequence shown here is derived from an EMBL/GenBank/DDBJ whole genome shotgun (WGS) entry which is preliminary data.</text>
</comment>
<dbReference type="EMBL" id="JAOWKX010000001">
    <property type="protein sequence ID" value="MCV2883410.1"/>
    <property type="molecule type" value="Genomic_DNA"/>
</dbReference>
<dbReference type="Gene3D" id="3.20.20.70">
    <property type="entry name" value="Aldolase class I"/>
    <property type="match status" value="1"/>
</dbReference>
<evidence type="ECO:0000313" key="2">
    <source>
        <dbReference type="EMBL" id="MCV2883410.1"/>
    </source>
</evidence>
<sequence length="365" mass="39480">MADATFTTTDLHTGIQLGNVQLNNRIIMAPLTRTRADGDMPTPLMAQYYAQRASAGLIIAEATAVVPNAAAFLNGPAIYSQAHIDAWKQVTAAVHDEGGKIFLQLWHGGRACHPDLNNGIAPVAASALAITNDMATTANGKQPYTLPRELTQPEIADIVEGFRQGAENAKLAGFDGVEIHAANGYLLDNFLRDGSNLRTDKYGGSIANRARLLREVIDAVFTVWDAGSVGVRTSPLNGFNSMKDSNPIALTQWLAEYFNPLGLAYWHLMRHDFLQQQKGDVLTVARQSFHGNLVANMGYSAQEANEAINQSNVDAVAFGVPFISNPDLVDRFAVDAELTEADPSTFYIGGRTGYVDYPRLVDATL</sequence>
<protein>
    <submittedName>
        <fullName evidence="2">Alkene reductase</fullName>
    </submittedName>
</protein>
<accession>A0ABT3A3Z5</accession>
<proteinExistence type="predicted"/>
<evidence type="ECO:0000259" key="1">
    <source>
        <dbReference type="Pfam" id="PF00724"/>
    </source>
</evidence>
<keyword evidence="3" id="KW-1185">Reference proteome</keyword>
<dbReference type="InterPro" id="IPR045247">
    <property type="entry name" value="Oye-like"/>
</dbReference>
<gene>
    <name evidence="2" type="ORF">OE749_01695</name>
</gene>
<reference evidence="2 3" key="1">
    <citation type="submission" date="2022-10" db="EMBL/GenBank/DDBJ databases">
        <title>Aestuariibacter sp. AA17 isolated from Montipora capitata coral fragment.</title>
        <authorList>
            <person name="Emsley S.A."/>
            <person name="Pfannmuller K.M."/>
            <person name="Loughran R.M."/>
            <person name="Shlafstein M."/>
            <person name="Papke E."/>
            <person name="Saw J.H."/>
            <person name="Ushijima B."/>
            <person name="Videau P."/>
        </authorList>
    </citation>
    <scope>NUCLEOTIDE SEQUENCE [LARGE SCALE GENOMIC DNA]</scope>
    <source>
        <strain evidence="2 3">AA17</strain>
    </source>
</reference>
<name>A0ABT3A3Z5_9ALTE</name>
<dbReference type="RefSeq" id="WP_263710610.1">
    <property type="nucleotide sequence ID" value="NZ_JAOWKX010000001.1"/>
</dbReference>
<dbReference type="InterPro" id="IPR013785">
    <property type="entry name" value="Aldolase_TIM"/>
</dbReference>
<dbReference type="PANTHER" id="PTHR22893">
    <property type="entry name" value="NADH OXIDOREDUCTASE-RELATED"/>
    <property type="match status" value="1"/>
</dbReference>
<dbReference type="SUPFAM" id="SSF51395">
    <property type="entry name" value="FMN-linked oxidoreductases"/>
    <property type="match status" value="1"/>
</dbReference>
<feature type="domain" description="NADH:flavin oxidoreductase/NADH oxidase N-terminal" evidence="1">
    <location>
        <begin position="11"/>
        <end position="333"/>
    </location>
</feature>
<dbReference type="Proteomes" id="UP001652504">
    <property type="component" value="Unassembled WGS sequence"/>
</dbReference>